<dbReference type="CDD" id="cd03747">
    <property type="entry name" value="Ntn_PGA_like"/>
    <property type="match status" value="1"/>
</dbReference>
<proteinExistence type="inferred from homology"/>
<name>A0ABM9NU63_9FLAO</name>
<evidence type="ECO:0000256" key="2">
    <source>
        <dbReference type="ARBA" id="ARBA00022801"/>
    </source>
</evidence>
<dbReference type="InterPro" id="IPR029055">
    <property type="entry name" value="Ntn_hydrolases_N"/>
</dbReference>
<dbReference type="Gene3D" id="1.10.1400.10">
    <property type="match status" value="1"/>
</dbReference>
<dbReference type="InterPro" id="IPR043146">
    <property type="entry name" value="Penicillin_amidase_N_B-knob"/>
</dbReference>
<keyword evidence="3" id="KW-0865">Zymogen</keyword>
<protein>
    <submittedName>
        <fullName evidence="4">Penicillin G amidase</fullName>
        <ecNumber evidence="4">3.5.1.11</ecNumber>
    </submittedName>
</protein>
<dbReference type="EC" id="3.5.1.11" evidence="4"/>
<dbReference type="Pfam" id="PF01804">
    <property type="entry name" value="Penicil_amidase"/>
    <property type="match status" value="1"/>
</dbReference>
<dbReference type="InterPro" id="IPR023343">
    <property type="entry name" value="Penicillin_amidase_dom1"/>
</dbReference>
<gene>
    <name evidence="4" type="ORF">T190607A01A_10787</name>
</gene>
<keyword evidence="2 4" id="KW-0378">Hydrolase</keyword>
<reference evidence="4 5" key="1">
    <citation type="submission" date="2024-05" db="EMBL/GenBank/DDBJ databases">
        <authorList>
            <person name="Duchaud E."/>
        </authorList>
    </citation>
    <scope>NUCLEOTIDE SEQUENCE [LARGE SCALE GENOMIC DNA]</scope>
    <source>
        <strain evidence="4">Ena-SAMPLE-TAB-13-05-2024-13:56:06:370-140302</strain>
    </source>
</reference>
<accession>A0ABM9NU63</accession>
<dbReference type="Proteomes" id="UP001497416">
    <property type="component" value="Unassembled WGS sequence"/>
</dbReference>
<evidence type="ECO:0000313" key="4">
    <source>
        <dbReference type="EMBL" id="CAL2078978.1"/>
    </source>
</evidence>
<dbReference type="PANTHER" id="PTHR34218">
    <property type="entry name" value="PEPTIDASE S45 PENICILLIN AMIDASE"/>
    <property type="match status" value="1"/>
</dbReference>
<dbReference type="SUPFAM" id="SSF56235">
    <property type="entry name" value="N-terminal nucleophile aminohydrolases (Ntn hydrolases)"/>
    <property type="match status" value="1"/>
</dbReference>
<evidence type="ECO:0000313" key="5">
    <source>
        <dbReference type="Proteomes" id="UP001497416"/>
    </source>
</evidence>
<dbReference type="InterPro" id="IPR014395">
    <property type="entry name" value="Pen/GL7ACA/AHL_acylase"/>
</dbReference>
<dbReference type="PANTHER" id="PTHR34218:SF4">
    <property type="entry name" value="ACYL-HOMOSERINE LACTONE ACYLASE QUIP"/>
    <property type="match status" value="1"/>
</dbReference>
<sequence length="782" mass="88775">MKKGKLIFASILILLIIATVVYISNINNFKREGTLQISKNTAPIQIHRDENGVPYVVAENKADVIRGQGFVSAQDRLFQIEFYRALIKGELAEIIGPSMVQSDIKMRVFNLPQLAKNSFANLNKESVDFLTWYCEGFNEYLSTSSNEFPVELSLLGIQPSEIQPLDIMNIILFIGFTHGRDMEDEILTLNLAAKSTLDKNTFPLNINPDRTKPLLIDFNKINAALSEKLNVEPTKMTPTLLPLPEFGSNNWAVSGKKSASGKVIVCNDPHVDSRLLPGIFHPIGLSCPEFKSAGIAIPGIPGILGGRNEFVSFGITNGYGDSQDLCIEKTEGDFYFTGEEKLPIAKRKETIKVKDGKDVEIEVRSTVRGPIISDFDVFGIMTQDIVSLQWSLAYSKSKSIGFERFLESKNILEFREALFGVDNMFFNFVFGDVEGNIAHQATGLIPKRVNSQGMIKESKTFDEFIPKDSMPHMINPEKNWVATANHDTRPDDYPFYYSEHFSPNYRYLRIKEVLGENRKFSKDDLWQLILDCKSMQAERLAPIFVTALNKNDKTKELGEILSNWNYVDDVNAQGGAVYNVLYEYLATLILNDELPDELEDTFWSSGYYWMQKLDDFIVTNHKVIDNITTPEVETLDDLIIQAGIMTTKYLTKEIGPNSKEWTWGKIHKIYFASPIRQDGFGKSLIGFEEFPKSGSNQTINRGMYKKTKDLNFDTGWFSSFRMVADLSDSEKFMGALAGGNSARIFHPYYKSQVEIWKNNTWIPYWISQEKVLENSKYKLILD</sequence>
<dbReference type="PIRSF" id="PIRSF001227">
    <property type="entry name" value="Pen_acylase"/>
    <property type="match status" value="1"/>
</dbReference>
<dbReference type="InterPro" id="IPR043147">
    <property type="entry name" value="Penicillin_amidase_A-knob"/>
</dbReference>
<dbReference type="GO" id="GO:0008953">
    <property type="term" value="F:penicillin amidase activity"/>
    <property type="evidence" value="ECO:0007669"/>
    <property type="project" value="UniProtKB-EC"/>
</dbReference>
<organism evidence="4 5">
    <name type="scientific">Tenacibaculum platacis</name>
    <dbReference type="NCBI Taxonomy" id="3137852"/>
    <lineage>
        <taxon>Bacteria</taxon>
        <taxon>Pseudomonadati</taxon>
        <taxon>Bacteroidota</taxon>
        <taxon>Flavobacteriia</taxon>
        <taxon>Flavobacteriales</taxon>
        <taxon>Flavobacteriaceae</taxon>
        <taxon>Tenacibaculum</taxon>
    </lineage>
</organism>
<dbReference type="EMBL" id="CAXIXY010000003">
    <property type="protein sequence ID" value="CAL2078978.1"/>
    <property type="molecule type" value="Genomic_DNA"/>
</dbReference>
<comment type="similarity">
    <text evidence="1">Belongs to the peptidase S45 family.</text>
</comment>
<evidence type="ECO:0000256" key="3">
    <source>
        <dbReference type="ARBA" id="ARBA00023145"/>
    </source>
</evidence>
<dbReference type="InterPro" id="IPR002692">
    <property type="entry name" value="S45"/>
</dbReference>
<comment type="caution">
    <text evidence="4">The sequence shown here is derived from an EMBL/GenBank/DDBJ whole genome shotgun (WGS) entry which is preliminary data.</text>
</comment>
<dbReference type="Gene3D" id="3.60.20.10">
    <property type="entry name" value="Glutamine Phosphoribosylpyrophosphate, subunit 1, domain 1"/>
    <property type="match status" value="1"/>
</dbReference>
<keyword evidence="5" id="KW-1185">Reference proteome</keyword>
<evidence type="ECO:0000256" key="1">
    <source>
        <dbReference type="ARBA" id="ARBA00006586"/>
    </source>
</evidence>
<dbReference type="Gene3D" id="1.10.439.10">
    <property type="entry name" value="Penicillin Amidohydrolase, domain 1"/>
    <property type="match status" value="1"/>
</dbReference>
<dbReference type="RefSeq" id="WP_348710483.1">
    <property type="nucleotide sequence ID" value="NZ_CAXIXY010000003.1"/>
</dbReference>
<dbReference type="Gene3D" id="2.30.120.10">
    <property type="match status" value="1"/>
</dbReference>